<proteinExistence type="predicted"/>
<evidence type="ECO:0008006" key="3">
    <source>
        <dbReference type="Google" id="ProtNLM"/>
    </source>
</evidence>
<evidence type="ECO:0000313" key="2">
    <source>
        <dbReference type="Proteomes" id="UP000280842"/>
    </source>
</evidence>
<gene>
    <name evidence="1" type="ORF">CLV39_0301</name>
</gene>
<name>A0A3M0BS67_9AQUI</name>
<sequence length="188" mass="21914">MKYYLKEGAIKGESRYIIATEDYIDPENIGKSMQNAKWAIYDFEKKERLTDFFDWISPNGLVKGQSKYFRATFNKKEAIFSLEKQETKWFRKIRDRGAITGESNFYWAKEKTHYALYDINTGEKLTPDFKSSVIAGALIGNSDNLVIGSFGEEIFFIYDIKEKKIVSREFDEDYLIELLKDGDLARAL</sequence>
<reference evidence="1 2" key="1">
    <citation type="submission" date="2018-10" db="EMBL/GenBank/DDBJ databases">
        <title>Genomic Encyclopedia of Archaeal and Bacterial Type Strains, Phase II (KMG-II): from individual species to whole genera.</title>
        <authorList>
            <person name="Goeker M."/>
        </authorList>
    </citation>
    <scope>NUCLEOTIDE SEQUENCE [LARGE SCALE GENOMIC DNA]</scope>
    <source>
        <strain evidence="1 2">VM1</strain>
    </source>
</reference>
<accession>A0A3M0BS67</accession>
<evidence type="ECO:0000313" key="1">
    <source>
        <dbReference type="EMBL" id="RMA97678.1"/>
    </source>
</evidence>
<protein>
    <recommendedName>
        <fullName evidence="3">WD40 repeat protein</fullName>
    </recommendedName>
</protein>
<dbReference type="AlphaFoldDB" id="A0A3M0BS67"/>
<dbReference type="OrthoDB" id="12007at2"/>
<dbReference type="RefSeq" id="WP_121922454.1">
    <property type="nucleotide sequence ID" value="NZ_REFO01000010.1"/>
</dbReference>
<dbReference type="EMBL" id="REFO01000010">
    <property type="protein sequence ID" value="RMA97678.1"/>
    <property type="molecule type" value="Genomic_DNA"/>
</dbReference>
<comment type="caution">
    <text evidence="1">The sequence shown here is derived from an EMBL/GenBank/DDBJ whole genome shotgun (WGS) entry which is preliminary data.</text>
</comment>
<dbReference type="Proteomes" id="UP000280842">
    <property type="component" value="Unassembled WGS sequence"/>
</dbReference>
<keyword evidence="2" id="KW-1185">Reference proteome</keyword>
<organism evidence="1 2">
    <name type="scientific">Hydrogenothermus marinus</name>
    <dbReference type="NCBI Taxonomy" id="133270"/>
    <lineage>
        <taxon>Bacteria</taxon>
        <taxon>Pseudomonadati</taxon>
        <taxon>Aquificota</taxon>
        <taxon>Aquificia</taxon>
        <taxon>Aquificales</taxon>
        <taxon>Hydrogenothermaceae</taxon>
        <taxon>Hydrogenothermus</taxon>
    </lineage>
</organism>